<protein>
    <submittedName>
        <fullName evidence="1">Uncharacterized protein</fullName>
    </submittedName>
</protein>
<proteinExistence type="predicted"/>
<evidence type="ECO:0000313" key="2">
    <source>
        <dbReference type="Proteomes" id="UP000324222"/>
    </source>
</evidence>
<dbReference type="EMBL" id="VSRR010003918">
    <property type="protein sequence ID" value="MPC37899.1"/>
    <property type="molecule type" value="Genomic_DNA"/>
</dbReference>
<sequence length="77" mass="8169">MTEKRILAIGGLCEYVGCGLSKLSSNIGLVLPGSFGFGIGEIVASFHLDGSRPAVYEVFMFRRISSCAAGPVCRIIE</sequence>
<gene>
    <name evidence="1" type="ORF">E2C01_031394</name>
</gene>
<accession>A0A5B7EY03</accession>
<comment type="caution">
    <text evidence="1">The sequence shown here is derived from an EMBL/GenBank/DDBJ whole genome shotgun (WGS) entry which is preliminary data.</text>
</comment>
<keyword evidence="2" id="KW-1185">Reference proteome</keyword>
<dbReference type="AlphaFoldDB" id="A0A5B7EY03"/>
<reference evidence="1 2" key="1">
    <citation type="submission" date="2019-05" db="EMBL/GenBank/DDBJ databases">
        <title>Another draft genome of Portunus trituberculatus and its Hox gene families provides insights of decapod evolution.</title>
        <authorList>
            <person name="Jeong J.-H."/>
            <person name="Song I."/>
            <person name="Kim S."/>
            <person name="Choi T."/>
            <person name="Kim D."/>
            <person name="Ryu S."/>
            <person name="Kim W."/>
        </authorList>
    </citation>
    <scope>NUCLEOTIDE SEQUENCE [LARGE SCALE GENOMIC DNA]</scope>
    <source>
        <tissue evidence="1">Muscle</tissue>
    </source>
</reference>
<dbReference type="Proteomes" id="UP000324222">
    <property type="component" value="Unassembled WGS sequence"/>
</dbReference>
<organism evidence="1 2">
    <name type="scientific">Portunus trituberculatus</name>
    <name type="common">Swimming crab</name>
    <name type="synonym">Neptunus trituberculatus</name>
    <dbReference type="NCBI Taxonomy" id="210409"/>
    <lineage>
        <taxon>Eukaryota</taxon>
        <taxon>Metazoa</taxon>
        <taxon>Ecdysozoa</taxon>
        <taxon>Arthropoda</taxon>
        <taxon>Crustacea</taxon>
        <taxon>Multicrustacea</taxon>
        <taxon>Malacostraca</taxon>
        <taxon>Eumalacostraca</taxon>
        <taxon>Eucarida</taxon>
        <taxon>Decapoda</taxon>
        <taxon>Pleocyemata</taxon>
        <taxon>Brachyura</taxon>
        <taxon>Eubrachyura</taxon>
        <taxon>Portunoidea</taxon>
        <taxon>Portunidae</taxon>
        <taxon>Portuninae</taxon>
        <taxon>Portunus</taxon>
    </lineage>
</organism>
<name>A0A5B7EY03_PORTR</name>
<evidence type="ECO:0000313" key="1">
    <source>
        <dbReference type="EMBL" id="MPC37899.1"/>
    </source>
</evidence>